<dbReference type="PANTHER" id="PTHR36350:SF3">
    <property type="entry name" value="TRANSMEMBRANE PROTEIN"/>
    <property type="match status" value="1"/>
</dbReference>
<evidence type="ECO:0000313" key="3">
    <source>
        <dbReference type="Proteomes" id="UP001457282"/>
    </source>
</evidence>
<accession>A0AAW1XLQ3</accession>
<name>A0AAW1XLQ3_RUBAR</name>
<dbReference type="Proteomes" id="UP001457282">
    <property type="component" value="Unassembled WGS sequence"/>
</dbReference>
<sequence length="253" mass="29145">MVSLKMTTKYGAMASAVFASIVVAGVYFVRVSNSRKQEPSNRRKQEPPKLMRSMSMAVLHGGHLALKRLVEYHEARADNCALLDQAECDLKHILSLEHPNYQKLQSIIAKLEMSGKETEAITILENAITKAQNDGKCHEAYEIEMLLVEMLIYKGDFKKALERKCLSHEEISDARRPLYKAICTMLLKHEYNRKEAEQHWQDFNNLNKEFHCEPGSEKESLVESQLHKLKSDFREFEKVINVLRDDIEAHAKN</sequence>
<evidence type="ECO:0000313" key="2">
    <source>
        <dbReference type="EMBL" id="KAK9936780.1"/>
    </source>
</evidence>
<keyword evidence="1" id="KW-0472">Membrane</keyword>
<dbReference type="EMBL" id="JBEDUW010000003">
    <property type="protein sequence ID" value="KAK9936780.1"/>
    <property type="molecule type" value="Genomic_DNA"/>
</dbReference>
<feature type="transmembrane region" description="Helical" evidence="1">
    <location>
        <begin position="12"/>
        <end position="29"/>
    </location>
</feature>
<organism evidence="2 3">
    <name type="scientific">Rubus argutus</name>
    <name type="common">Southern blackberry</name>
    <dbReference type="NCBI Taxonomy" id="59490"/>
    <lineage>
        <taxon>Eukaryota</taxon>
        <taxon>Viridiplantae</taxon>
        <taxon>Streptophyta</taxon>
        <taxon>Embryophyta</taxon>
        <taxon>Tracheophyta</taxon>
        <taxon>Spermatophyta</taxon>
        <taxon>Magnoliopsida</taxon>
        <taxon>eudicotyledons</taxon>
        <taxon>Gunneridae</taxon>
        <taxon>Pentapetalae</taxon>
        <taxon>rosids</taxon>
        <taxon>fabids</taxon>
        <taxon>Rosales</taxon>
        <taxon>Rosaceae</taxon>
        <taxon>Rosoideae</taxon>
        <taxon>Rosoideae incertae sedis</taxon>
        <taxon>Rubus</taxon>
    </lineage>
</organism>
<evidence type="ECO:0008006" key="4">
    <source>
        <dbReference type="Google" id="ProtNLM"/>
    </source>
</evidence>
<dbReference type="PANTHER" id="PTHR36350">
    <property type="entry name" value="TRANSMEMBRANE PROTEIN"/>
    <property type="match status" value="1"/>
</dbReference>
<gene>
    <name evidence="2" type="ORF">M0R45_013604</name>
</gene>
<protein>
    <recommendedName>
        <fullName evidence="4">Transmembrane protein</fullName>
    </recommendedName>
</protein>
<reference evidence="2 3" key="1">
    <citation type="journal article" date="2023" name="G3 (Bethesda)">
        <title>A chromosome-length genome assembly and annotation of blackberry (Rubus argutus, cv. 'Hillquist').</title>
        <authorList>
            <person name="Bruna T."/>
            <person name="Aryal R."/>
            <person name="Dudchenko O."/>
            <person name="Sargent D.J."/>
            <person name="Mead D."/>
            <person name="Buti M."/>
            <person name="Cavallini A."/>
            <person name="Hytonen T."/>
            <person name="Andres J."/>
            <person name="Pham M."/>
            <person name="Weisz D."/>
            <person name="Mascagni F."/>
            <person name="Usai G."/>
            <person name="Natali L."/>
            <person name="Bassil N."/>
            <person name="Fernandez G.E."/>
            <person name="Lomsadze A."/>
            <person name="Armour M."/>
            <person name="Olukolu B."/>
            <person name="Poorten T."/>
            <person name="Britton C."/>
            <person name="Davik J."/>
            <person name="Ashrafi H."/>
            <person name="Aiden E.L."/>
            <person name="Borodovsky M."/>
            <person name="Worthington M."/>
        </authorList>
    </citation>
    <scope>NUCLEOTIDE SEQUENCE [LARGE SCALE GENOMIC DNA]</scope>
    <source>
        <strain evidence="2">PI 553951</strain>
    </source>
</reference>
<comment type="caution">
    <text evidence="2">The sequence shown here is derived from an EMBL/GenBank/DDBJ whole genome shotgun (WGS) entry which is preliminary data.</text>
</comment>
<keyword evidence="1" id="KW-0812">Transmembrane</keyword>
<proteinExistence type="predicted"/>
<keyword evidence="1" id="KW-1133">Transmembrane helix</keyword>
<evidence type="ECO:0000256" key="1">
    <source>
        <dbReference type="SAM" id="Phobius"/>
    </source>
</evidence>
<keyword evidence="3" id="KW-1185">Reference proteome</keyword>
<dbReference type="AlphaFoldDB" id="A0AAW1XLQ3"/>